<dbReference type="Gene3D" id="1.10.510.10">
    <property type="entry name" value="Transferase(Phosphotransferase) domain 1"/>
    <property type="match status" value="1"/>
</dbReference>
<proteinExistence type="inferred from homology"/>
<dbReference type="GO" id="GO:0005524">
    <property type="term" value="F:ATP binding"/>
    <property type="evidence" value="ECO:0007669"/>
    <property type="project" value="UniProtKB-KW"/>
</dbReference>
<dbReference type="GO" id="GO:0097472">
    <property type="term" value="F:cyclin-dependent protein kinase activity"/>
    <property type="evidence" value="ECO:0007669"/>
    <property type="project" value="EnsemblFungi"/>
</dbReference>
<dbReference type="GO" id="GO:0051321">
    <property type="term" value="P:meiotic cell cycle"/>
    <property type="evidence" value="ECO:0007669"/>
    <property type="project" value="EnsemblFungi"/>
</dbReference>
<gene>
    <name evidence="5" type="primary">TBLA0D02510</name>
    <name evidence="5" type="ORF">TBLA_0D02510</name>
</gene>
<dbReference type="SMART" id="SM00220">
    <property type="entry name" value="S_TKc"/>
    <property type="match status" value="1"/>
</dbReference>
<dbReference type="EMBL" id="HE806319">
    <property type="protein sequence ID" value="CCH60754.1"/>
    <property type="molecule type" value="Genomic_DNA"/>
</dbReference>
<dbReference type="FunCoup" id="I2H302">
    <property type="interactions" value="330"/>
</dbReference>
<evidence type="ECO:0000256" key="1">
    <source>
        <dbReference type="ARBA" id="ARBA00006485"/>
    </source>
</evidence>
<dbReference type="AlphaFoldDB" id="I2H302"/>
<organism evidence="5 6">
    <name type="scientific">Henningerozyma blattae (strain ATCC 34711 / CBS 6284 / DSM 70876 / NBRC 10599 / NRRL Y-10934 / UCD 77-7)</name>
    <name type="common">Yeast</name>
    <name type="synonym">Tetrapisispora blattae</name>
    <dbReference type="NCBI Taxonomy" id="1071380"/>
    <lineage>
        <taxon>Eukaryota</taxon>
        <taxon>Fungi</taxon>
        <taxon>Dikarya</taxon>
        <taxon>Ascomycota</taxon>
        <taxon>Saccharomycotina</taxon>
        <taxon>Saccharomycetes</taxon>
        <taxon>Saccharomycetales</taxon>
        <taxon>Saccharomycetaceae</taxon>
        <taxon>Henningerozyma</taxon>
    </lineage>
</organism>
<dbReference type="InterPro" id="IPR008271">
    <property type="entry name" value="Ser/Thr_kinase_AS"/>
</dbReference>
<name>I2H302_HENB6</name>
<dbReference type="RefSeq" id="XP_004180273.1">
    <property type="nucleotide sequence ID" value="XM_004180225.1"/>
</dbReference>
<sequence length="377" mass="43453">MSLPPNWKALPRKIIYHTKFSTLSEISEESNAYPTNFYMIKSTPKDLALPPHNPDFELNALKKLNKEPRLNVLQLLDYDSEQGEDGEEIHILFLRYDINLAEYLKKHFKNKKAFNAYYQLDKDRINSFPITRMKNIFDINHHALDFFRQLLDGLEYIHKQGIIHRDIKPQNILINSSMGNSITLVICDFGISYDTQCDAQIKQEPLDKKITDVSTGIFKAPELLFGVRNYTEKIDIWSLLILVSQWFQKEATNLNYLPAMIEDGTNSESNGSDIKLVLSIFTKVGIPSGKEWPEVMKHGSADAFVGMFGENGDDSYILNESKEQIENTIIGMMPRLLDLNDELLRKTFIKCFVGMISLESSIRWSCTRILQELDKLL</sequence>
<evidence type="ECO:0000256" key="2">
    <source>
        <dbReference type="ARBA" id="ARBA00022741"/>
    </source>
</evidence>
<dbReference type="OMA" id="SIDITHC"/>
<dbReference type="Proteomes" id="UP000002866">
    <property type="component" value="Chromosome 4"/>
</dbReference>
<evidence type="ECO:0000313" key="6">
    <source>
        <dbReference type="Proteomes" id="UP000002866"/>
    </source>
</evidence>
<dbReference type="OrthoDB" id="413582at2759"/>
<keyword evidence="2" id="KW-0547">Nucleotide-binding</keyword>
<dbReference type="PROSITE" id="PS00108">
    <property type="entry name" value="PROTEIN_KINASE_ST"/>
    <property type="match status" value="1"/>
</dbReference>
<dbReference type="SUPFAM" id="SSF56112">
    <property type="entry name" value="Protein kinase-like (PK-like)"/>
    <property type="match status" value="1"/>
</dbReference>
<reference evidence="5 6" key="1">
    <citation type="journal article" date="2011" name="Proc. Natl. Acad. Sci. U.S.A.">
        <title>Evolutionary erosion of yeast sex chromosomes by mating-type switching accidents.</title>
        <authorList>
            <person name="Gordon J.L."/>
            <person name="Armisen D."/>
            <person name="Proux-Wera E."/>
            <person name="Oheigeartaigh S.S."/>
            <person name="Byrne K.P."/>
            <person name="Wolfe K.H."/>
        </authorList>
    </citation>
    <scope>NUCLEOTIDE SEQUENCE [LARGE SCALE GENOMIC DNA]</scope>
    <source>
        <strain evidence="6">ATCC 34711 / CBS 6284 / DSM 70876 / NBRC 10599 / NRRL Y-10934 / UCD 77-7</strain>
    </source>
</reference>
<dbReference type="STRING" id="1071380.I2H302"/>
<dbReference type="Pfam" id="PF00069">
    <property type="entry name" value="Pkinase"/>
    <property type="match status" value="1"/>
</dbReference>
<dbReference type="GO" id="GO:0060633">
    <property type="term" value="P:negative regulation of transcription initiation by RNA polymerase II"/>
    <property type="evidence" value="ECO:0007669"/>
    <property type="project" value="EnsemblFungi"/>
</dbReference>
<dbReference type="GO" id="GO:0004674">
    <property type="term" value="F:protein serine/threonine kinase activity"/>
    <property type="evidence" value="ECO:0007669"/>
    <property type="project" value="TreeGrafter"/>
</dbReference>
<protein>
    <recommendedName>
        <fullName evidence="4">Protein kinase domain-containing protein</fullName>
    </recommendedName>
</protein>
<dbReference type="GO" id="GO:0009891">
    <property type="term" value="P:positive regulation of biosynthetic process"/>
    <property type="evidence" value="ECO:0007669"/>
    <property type="project" value="UniProtKB-ARBA"/>
</dbReference>
<dbReference type="InterPro" id="IPR000719">
    <property type="entry name" value="Prot_kinase_dom"/>
</dbReference>
<dbReference type="GO" id="GO:0005634">
    <property type="term" value="C:nucleus"/>
    <property type="evidence" value="ECO:0007669"/>
    <property type="project" value="TreeGrafter"/>
</dbReference>
<feature type="domain" description="Protein kinase" evidence="4">
    <location>
        <begin position="1"/>
        <end position="377"/>
    </location>
</feature>
<dbReference type="GO" id="GO:0005737">
    <property type="term" value="C:cytoplasm"/>
    <property type="evidence" value="ECO:0007669"/>
    <property type="project" value="EnsemblFungi"/>
</dbReference>
<dbReference type="InParanoid" id="I2H302"/>
<evidence type="ECO:0000256" key="3">
    <source>
        <dbReference type="ARBA" id="ARBA00022840"/>
    </source>
</evidence>
<dbReference type="GeneID" id="14495790"/>
<keyword evidence="6" id="KW-1185">Reference proteome</keyword>
<dbReference type="GO" id="GO:0007346">
    <property type="term" value="P:regulation of mitotic cell cycle"/>
    <property type="evidence" value="ECO:0007669"/>
    <property type="project" value="TreeGrafter"/>
</dbReference>
<dbReference type="InterPro" id="IPR050108">
    <property type="entry name" value="CDK"/>
</dbReference>
<accession>I2H302</accession>
<dbReference type="HOGENOM" id="CLU_000288_181_1_1"/>
<dbReference type="GO" id="GO:0000307">
    <property type="term" value="C:cyclin-dependent protein kinase holoenzyme complex"/>
    <property type="evidence" value="ECO:0007669"/>
    <property type="project" value="UniProtKB-ARBA"/>
</dbReference>
<dbReference type="PANTHER" id="PTHR24056:SF508">
    <property type="entry name" value="CYCLIN-DEPENDENT KINASE 10"/>
    <property type="match status" value="1"/>
</dbReference>
<evidence type="ECO:0000259" key="4">
    <source>
        <dbReference type="PROSITE" id="PS50011"/>
    </source>
</evidence>
<evidence type="ECO:0000313" key="5">
    <source>
        <dbReference type="EMBL" id="CCH60754.1"/>
    </source>
</evidence>
<dbReference type="PANTHER" id="PTHR24056">
    <property type="entry name" value="CELL DIVISION PROTEIN KINASE"/>
    <property type="match status" value="1"/>
</dbReference>
<dbReference type="GO" id="GO:0000086">
    <property type="term" value="P:G2/M transition of mitotic cell cycle"/>
    <property type="evidence" value="ECO:0007669"/>
    <property type="project" value="EnsemblFungi"/>
</dbReference>
<keyword evidence="3" id="KW-0067">ATP-binding</keyword>
<dbReference type="KEGG" id="tbl:TBLA_0D02510"/>
<dbReference type="PROSITE" id="PS50011">
    <property type="entry name" value="PROTEIN_KINASE_DOM"/>
    <property type="match status" value="1"/>
</dbReference>
<dbReference type="eggNOG" id="KOG0594">
    <property type="taxonomic scope" value="Eukaryota"/>
</dbReference>
<comment type="similarity">
    <text evidence="1">Belongs to the protein kinase superfamily. CMGC Ser/Thr protein kinase family. CDC2/CDKX subfamily.</text>
</comment>
<dbReference type="InterPro" id="IPR011009">
    <property type="entry name" value="Kinase-like_dom_sf"/>
</dbReference>